<evidence type="ECO:0000256" key="1">
    <source>
        <dbReference type="SAM" id="Phobius"/>
    </source>
</evidence>
<organism evidence="2 3">
    <name type="scientific">Glossina brevipalpis</name>
    <dbReference type="NCBI Taxonomy" id="37001"/>
    <lineage>
        <taxon>Eukaryota</taxon>
        <taxon>Metazoa</taxon>
        <taxon>Ecdysozoa</taxon>
        <taxon>Arthropoda</taxon>
        <taxon>Hexapoda</taxon>
        <taxon>Insecta</taxon>
        <taxon>Pterygota</taxon>
        <taxon>Neoptera</taxon>
        <taxon>Endopterygota</taxon>
        <taxon>Diptera</taxon>
        <taxon>Brachycera</taxon>
        <taxon>Muscomorpha</taxon>
        <taxon>Hippoboscoidea</taxon>
        <taxon>Glossinidae</taxon>
        <taxon>Glossina</taxon>
    </lineage>
</organism>
<name>A0A1A9W159_9MUSC</name>
<dbReference type="Proteomes" id="UP000091820">
    <property type="component" value="Unassembled WGS sequence"/>
</dbReference>
<feature type="transmembrane region" description="Helical" evidence="1">
    <location>
        <begin position="72"/>
        <end position="92"/>
    </location>
</feature>
<proteinExistence type="predicted"/>
<keyword evidence="1" id="KW-1133">Transmembrane helix</keyword>
<dbReference type="AlphaFoldDB" id="A0A1A9W159"/>
<protein>
    <submittedName>
        <fullName evidence="2">Uncharacterized protein</fullName>
    </submittedName>
</protein>
<reference evidence="2" key="2">
    <citation type="submission" date="2020-05" db="UniProtKB">
        <authorList>
            <consortium name="EnsemblMetazoa"/>
        </authorList>
    </citation>
    <scope>IDENTIFICATION</scope>
    <source>
        <strain evidence="2">IAEA</strain>
    </source>
</reference>
<reference evidence="3" key="1">
    <citation type="submission" date="2014-03" db="EMBL/GenBank/DDBJ databases">
        <authorList>
            <person name="Aksoy S."/>
            <person name="Warren W."/>
            <person name="Wilson R.K."/>
        </authorList>
    </citation>
    <scope>NUCLEOTIDE SEQUENCE [LARGE SCALE GENOMIC DNA]</scope>
    <source>
        <strain evidence="3">IAEA</strain>
    </source>
</reference>
<accession>A0A1A9W159</accession>
<sequence length="132" mass="15289">MRKKGTKTFRQNSSAVECICSLHDVVAYDCQKNETYNVLPLNQTFLLLIYKIEIYKLLLLNHLQCFVFMRTFVAQTILGLHVVIILMEAIWLSQLHFMQLFFDIAQLQVVSQPIRICIGSMHPNSITITTLI</sequence>
<evidence type="ECO:0000313" key="2">
    <source>
        <dbReference type="EnsemblMetazoa" id="GBRI002537-PA"/>
    </source>
</evidence>
<keyword evidence="1" id="KW-0812">Transmembrane</keyword>
<keyword evidence="1" id="KW-0472">Membrane</keyword>
<keyword evidence="3" id="KW-1185">Reference proteome</keyword>
<dbReference type="VEuPathDB" id="VectorBase:GBRI002537"/>
<evidence type="ECO:0000313" key="3">
    <source>
        <dbReference type="Proteomes" id="UP000091820"/>
    </source>
</evidence>
<dbReference type="EnsemblMetazoa" id="GBRI002537-RA">
    <property type="protein sequence ID" value="GBRI002537-PA"/>
    <property type="gene ID" value="GBRI002537"/>
</dbReference>